<dbReference type="AlphaFoldDB" id="A0A7W6GMZ4"/>
<accession>A0A7W6GMZ4</accession>
<organism evidence="1 2">
    <name type="scientific">Sphingobium fontiphilum</name>
    <dbReference type="NCBI Taxonomy" id="944425"/>
    <lineage>
        <taxon>Bacteria</taxon>
        <taxon>Pseudomonadati</taxon>
        <taxon>Pseudomonadota</taxon>
        <taxon>Alphaproteobacteria</taxon>
        <taxon>Sphingomonadales</taxon>
        <taxon>Sphingomonadaceae</taxon>
        <taxon>Sphingobium</taxon>
    </lineage>
</organism>
<reference evidence="1 2" key="1">
    <citation type="submission" date="2020-08" db="EMBL/GenBank/DDBJ databases">
        <title>Genomic Encyclopedia of Type Strains, Phase IV (KMG-IV): sequencing the most valuable type-strain genomes for metagenomic binning, comparative biology and taxonomic classification.</title>
        <authorList>
            <person name="Goeker M."/>
        </authorList>
    </citation>
    <scope>NUCLEOTIDE SEQUENCE [LARGE SCALE GENOMIC DNA]</scope>
    <source>
        <strain evidence="1 2">DSM 29348</strain>
    </source>
</reference>
<comment type="caution">
    <text evidence="1">The sequence shown here is derived from an EMBL/GenBank/DDBJ whole genome shotgun (WGS) entry which is preliminary data.</text>
</comment>
<keyword evidence="2" id="KW-1185">Reference proteome</keyword>
<evidence type="ECO:0000313" key="1">
    <source>
        <dbReference type="EMBL" id="MBB3980987.1"/>
    </source>
</evidence>
<dbReference type="EMBL" id="JACIEB010000001">
    <property type="protein sequence ID" value="MBB3980987.1"/>
    <property type="molecule type" value="Genomic_DNA"/>
</dbReference>
<dbReference type="Proteomes" id="UP000552757">
    <property type="component" value="Unassembled WGS sequence"/>
</dbReference>
<sequence length="31" mass="3605">MMRMEEMSVRLGIMMLYSVALSLEGEGWVRV</sequence>
<proteinExistence type="predicted"/>
<evidence type="ECO:0000313" key="2">
    <source>
        <dbReference type="Proteomes" id="UP000552757"/>
    </source>
</evidence>
<gene>
    <name evidence="1" type="ORF">GGR44_000618</name>
</gene>
<protein>
    <submittedName>
        <fullName evidence="1">Uncharacterized protein</fullName>
    </submittedName>
</protein>
<name>A0A7W6GMZ4_9SPHN</name>